<dbReference type="Proteomes" id="UP001359559">
    <property type="component" value="Unassembled WGS sequence"/>
</dbReference>
<dbReference type="InterPro" id="IPR007021">
    <property type="entry name" value="DUF659"/>
</dbReference>
<comment type="caution">
    <text evidence="3">The sequence shown here is derived from an EMBL/GenBank/DDBJ whole genome shotgun (WGS) entry which is preliminary data.</text>
</comment>
<gene>
    <name evidence="3" type="ORF">RJT34_15920</name>
</gene>
<sequence length="500" mass="57474">MATFLLLQSELCCSFVKMSQNVDVLSPDDNAQDIPNPSASENQSSEGTLINFLVYCPTGISFIKSIDASDVVKDAQTLCDMFAEVIEWVGPANVVHIVTDNAANYVAAGRLIHEKYETIFWSPCAAHCLNLLLKDIGSMPHVAELAGKASKVTIFVYNHMVFLSWLRKRKGWKEIICPGVTRFATTFITLKNLYEHKHDLQALVVDKHFTSHRLARTPTGKVVSTIILDNKFWDGCLIMAKIVAPIIRLLRIVDGDEKPSMGYVYEGMQRAKNAVKEIFLNKVHLYKPYTDLIKARWDRHLKRSLHAAGYFLNPTFFYNENFLEKTRVTHSLLDFFEKKALCPNLNQGIQEMQLYRERQGTFGRESALQVTTSIRPDQWWRLYGGSAPTLQKLAIRLLSQTSSSSGCERNWSLFERIHTKRRNRLEHQRLNDLVYVTYNLRLKNRWAHHNKSYDPIDYESIDKVDFWVTEEEPQPEFGHDDMDIENVIYQDNAIPIAGYG</sequence>
<keyword evidence="4" id="KW-1185">Reference proteome</keyword>
<feature type="domain" description="DUF659" evidence="1">
    <location>
        <begin position="44"/>
        <end position="152"/>
    </location>
</feature>
<dbReference type="Pfam" id="PF05699">
    <property type="entry name" value="Dimer_Tnp_hAT"/>
    <property type="match status" value="1"/>
</dbReference>
<dbReference type="SUPFAM" id="SSF53098">
    <property type="entry name" value="Ribonuclease H-like"/>
    <property type="match status" value="1"/>
</dbReference>
<reference evidence="3 4" key="1">
    <citation type="submission" date="2024-01" db="EMBL/GenBank/DDBJ databases">
        <title>The genomes of 5 underutilized Papilionoideae crops provide insights into root nodulation and disease resistance.</title>
        <authorList>
            <person name="Yuan L."/>
        </authorList>
    </citation>
    <scope>NUCLEOTIDE SEQUENCE [LARGE SCALE GENOMIC DNA]</scope>
    <source>
        <strain evidence="3">LY-2023</strain>
        <tissue evidence="3">Leaf</tissue>
    </source>
</reference>
<feature type="domain" description="HAT C-terminal dimerisation" evidence="2">
    <location>
        <begin position="372"/>
        <end position="440"/>
    </location>
</feature>
<name>A0AAN9PD83_CLITE</name>
<dbReference type="PANTHER" id="PTHR32166:SF121">
    <property type="entry name" value="DUF659 DOMAIN-CONTAINING PROTEIN"/>
    <property type="match status" value="1"/>
</dbReference>
<evidence type="ECO:0000259" key="1">
    <source>
        <dbReference type="Pfam" id="PF04937"/>
    </source>
</evidence>
<dbReference type="AlphaFoldDB" id="A0AAN9PD83"/>
<evidence type="ECO:0000313" key="3">
    <source>
        <dbReference type="EMBL" id="KAK7293059.1"/>
    </source>
</evidence>
<dbReference type="Pfam" id="PF04937">
    <property type="entry name" value="DUF659"/>
    <property type="match status" value="1"/>
</dbReference>
<dbReference type="InterPro" id="IPR008906">
    <property type="entry name" value="HATC_C_dom"/>
</dbReference>
<dbReference type="EMBL" id="JAYKXN010000004">
    <property type="protein sequence ID" value="KAK7293059.1"/>
    <property type="molecule type" value="Genomic_DNA"/>
</dbReference>
<protein>
    <recommendedName>
        <fullName evidence="5">DUF659 domain-containing protein</fullName>
    </recommendedName>
</protein>
<organism evidence="3 4">
    <name type="scientific">Clitoria ternatea</name>
    <name type="common">Butterfly pea</name>
    <dbReference type="NCBI Taxonomy" id="43366"/>
    <lineage>
        <taxon>Eukaryota</taxon>
        <taxon>Viridiplantae</taxon>
        <taxon>Streptophyta</taxon>
        <taxon>Embryophyta</taxon>
        <taxon>Tracheophyta</taxon>
        <taxon>Spermatophyta</taxon>
        <taxon>Magnoliopsida</taxon>
        <taxon>eudicotyledons</taxon>
        <taxon>Gunneridae</taxon>
        <taxon>Pentapetalae</taxon>
        <taxon>rosids</taxon>
        <taxon>fabids</taxon>
        <taxon>Fabales</taxon>
        <taxon>Fabaceae</taxon>
        <taxon>Papilionoideae</taxon>
        <taxon>50 kb inversion clade</taxon>
        <taxon>NPAAA clade</taxon>
        <taxon>indigoferoid/millettioid clade</taxon>
        <taxon>Phaseoleae</taxon>
        <taxon>Clitoria</taxon>
    </lineage>
</organism>
<evidence type="ECO:0000313" key="4">
    <source>
        <dbReference type="Proteomes" id="UP001359559"/>
    </source>
</evidence>
<evidence type="ECO:0000259" key="2">
    <source>
        <dbReference type="Pfam" id="PF05699"/>
    </source>
</evidence>
<dbReference type="InterPro" id="IPR012337">
    <property type="entry name" value="RNaseH-like_sf"/>
</dbReference>
<dbReference type="GO" id="GO:0046983">
    <property type="term" value="F:protein dimerization activity"/>
    <property type="evidence" value="ECO:0007669"/>
    <property type="project" value="InterPro"/>
</dbReference>
<dbReference type="PANTHER" id="PTHR32166">
    <property type="entry name" value="OSJNBA0013A04.12 PROTEIN"/>
    <property type="match status" value="1"/>
</dbReference>
<evidence type="ECO:0008006" key="5">
    <source>
        <dbReference type="Google" id="ProtNLM"/>
    </source>
</evidence>
<accession>A0AAN9PD83</accession>
<proteinExistence type="predicted"/>